<dbReference type="FunFam" id="3.40.50.300:FF:000032">
    <property type="entry name" value="Export ABC transporter ATP-binding protein"/>
    <property type="match status" value="1"/>
</dbReference>
<feature type="domain" description="ABC transporter" evidence="5">
    <location>
        <begin position="4"/>
        <end position="229"/>
    </location>
</feature>
<dbReference type="PANTHER" id="PTHR24220:SF452">
    <property type="entry name" value="ABC TRANSPORTER ATP-BINDING PROTEIN"/>
    <property type="match status" value="1"/>
</dbReference>
<dbReference type="InterPro" id="IPR003593">
    <property type="entry name" value="AAA+_ATPase"/>
</dbReference>
<dbReference type="InterPro" id="IPR015854">
    <property type="entry name" value="ABC_transpr_LolD-like"/>
</dbReference>
<dbReference type="Gene3D" id="3.40.50.300">
    <property type="entry name" value="P-loop containing nucleotide triphosphate hydrolases"/>
    <property type="match status" value="1"/>
</dbReference>
<dbReference type="EMBL" id="ANOG01000464">
    <property type="protein sequence ID" value="EMI19882.1"/>
    <property type="molecule type" value="Genomic_DNA"/>
</dbReference>
<dbReference type="AlphaFoldDB" id="M5RWV4"/>
<comment type="similarity">
    <text evidence="4">Belongs to the ABC transporter superfamily. Macrolide exporter (TC 3.A.1.122) family.</text>
</comment>
<reference evidence="6 7" key="1">
    <citation type="journal article" date="2013" name="Mar. Genomics">
        <title>Expression of sulfatases in Rhodopirellula baltica and the diversity of sulfatases in the genus Rhodopirellula.</title>
        <authorList>
            <person name="Wegner C.E."/>
            <person name="Richter-Heitmann T."/>
            <person name="Klindworth A."/>
            <person name="Klockow C."/>
            <person name="Richter M."/>
            <person name="Achstetter T."/>
            <person name="Glockner F.O."/>
            <person name="Harder J."/>
        </authorList>
    </citation>
    <scope>NUCLEOTIDE SEQUENCE [LARGE SCALE GENOMIC DNA]</scope>
    <source>
        <strain evidence="6 7">SM1</strain>
    </source>
</reference>
<protein>
    <submittedName>
        <fullName evidence="6">ABC transporter, ATP-binding protein</fullName>
    </submittedName>
</protein>
<evidence type="ECO:0000256" key="2">
    <source>
        <dbReference type="ARBA" id="ARBA00022741"/>
    </source>
</evidence>
<organism evidence="6 7">
    <name type="scientific">Rhodopirellula maiorica SM1</name>
    <dbReference type="NCBI Taxonomy" id="1265738"/>
    <lineage>
        <taxon>Bacteria</taxon>
        <taxon>Pseudomonadati</taxon>
        <taxon>Planctomycetota</taxon>
        <taxon>Planctomycetia</taxon>
        <taxon>Pirellulales</taxon>
        <taxon>Pirellulaceae</taxon>
        <taxon>Novipirellula</taxon>
    </lineage>
</organism>
<gene>
    <name evidence="6" type="ORF">RMSM_03190</name>
</gene>
<keyword evidence="1" id="KW-0813">Transport</keyword>
<dbReference type="OrthoDB" id="2151853at2"/>
<dbReference type="GO" id="GO:0005524">
    <property type="term" value="F:ATP binding"/>
    <property type="evidence" value="ECO:0007669"/>
    <property type="project" value="UniProtKB-KW"/>
</dbReference>
<dbReference type="GO" id="GO:0005886">
    <property type="term" value="C:plasma membrane"/>
    <property type="evidence" value="ECO:0007669"/>
    <property type="project" value="TreeGrafter"/>
</dbReference>
<dbReference type="GO" id="GO:0016887">
    <property type="term" value="F:ATP hydrolysis activity"/>
    <property type="evidence" value="ECO:0007669"/>
    <property type="project" value="InterPro"/>
</dbReference>
<evidence type="ECO:0000256" key="4">
    <source>
        <dbReference type="ARBA" id="ARBA00038388"/>
    </source>
</evidence>
<dbReference type="GO" id="GO:0022857">
    <property type="term" value="F:transmembrane transporter activity"/>
    <property type="evidence" value="ECO:0007669"/>
    <property type="project" value="TreeGrafter"/>
</dbReference>
<dbReference type="Pfam" id="PF00005">
    <property type="entry name" value="ABC_tran"/>
    <property type="match status" value="1"/>
</dbReference>
<dbReference type="CDD" id="cd03255">
    <property type="entry name" value="ABC_MJ0796_LolCDE_FtsE"/>
    <property type="match status" value="1"/>
</dbReference>
<evidence type="ECO:0000313" key="7">
    <source>
        <dbReference type="Proteomes" id="UP000011991"/>
    </source>
</evidence>
<proteinExistence type="inferred from homology"/>
<dbReference type="SUPFAM" id="SSF52540">
    <property type="entry name" value="P-loop containing nucleoside triphosphate hydrolases"/>
    <property type="match status" value="1"/>
</dbReference>
<accession>M5RWV4</accession>
<dbReference type="RefSeq" id="WP_008697475.1">
    <property type="nucleotide sequence ID" value="NZ_ANOG01000464.1"/>
</dbReference>
<keyword evidence="3 6" id="KW-0067">ATP-binding</keyword>
<sequence length="229" mass="24931">MALLELRGVCKSFRKGDETITPLDDIDLDVQSGEFVSLMGPSGTGKSTLLNLVSGIDSPDSGTIVVDGTEITKLSRSKLADWRAANLGYIFQTHNLIPVLTAYENVELPTLLLKLTSTQRRQRVNLALEAVGLSDRANHYPRQLSGGQEQRVGIARAIVAHPKVVVADEPTGSLDTETSEQVQVLLQRLNKELDITMLMVTHDTDAAKIASRQLVLDRGKFLESAPTNS</sequence>
<dbReference type="PATRIC" id="fig|1265738.3.peg.3183"/>
<dbReference type="InterPro" id="IPR027417">
    <property type="entry name" value="P-loop_NTPase"/>
</dbReference>
<dbReference type="PANTHER" id="PTHR24220">
    <property type="entry name" value="IMPORT ATP-BINDING PROTEIN"/>
    <property type="match status" value="1"/>
</dbReference>
<evidence type="ECO:0000256" key="1">
    <source>
        <dbReference type="ARBA" id="ARBA00022448"/>
    </source>
</evidence>
<dbReference type="GO" id="GO:0098796">
    <property type="term" value="C:membrane protein complex"/>
    <property type="evidence" value="ECO:0007669"/>
    <property type="project" value="UniProtKB-ARBA"/>
</dbReference>
<name>M5RWV4_9BACT</name>
<comment type="caution">
    <text evidence="6">The sequence shown here is derived from an EMBL/GenBank/DDBJ whole genome shotgun (WGS) entry which is preliminary data.</text>
</comment>
<dbReference type="PROSITE" id="PS50893">
    <property type="entry name" value="ABC_TRANSPORTER_2"/>
    <property type="match status" value="1"/>
</dbReference>
<dbReference type="InterPro" id="IPR003439">
    <property type="entry name" value="ABC_transporter-like_ATP-bd"/>
</dbReference>
<keyword evidence="2" id="KW-0547">Nucleotide-binding</keyword>
<dbReference type="Proteomes" id="UP000011991">
    <property type="component" value="Unassembled WGS sequence"/>
</dbReference>
<keyword evidence="7" id="KW-1185">Reference proteome</keyword>
<dbReference type="InterPro" id="IPR017911">
    <property type="entry name" value="MacB-like_ATP-bd"/>
</dbReference>
<dbReference type="SMART" id="SM00382">
    <property type="entry name" value="AAA"/>
    <property type="match status" value="1"/>
</dbReference>
<evidence type="ECO:0000256" key="3">
    <source>
        <dbReference type="ARBA" id="ARBA00022840"/>
    </source>
</evidence>
<evidence type="ECO:0000313" key="6">
    <source>
        <dbReference type="EMBL" id="EMI19882.1"/>
    </source>
</evidence>
<evidence type="ECO:0000259" key="5">
    <source>
        <dbReference type="PROSITE" id="PS50893"/>
    </source>
</evidence>